<comment type="caution">
    <text evidence="2">The sequence shown here is derived from an EMBL/GenBank/DDBJ whole genome shotgun (WGS) entry which is preliminary data.</text>
</comment>
<keyword evidence="1" id="KW-0175">Coiled coil</keyword>
<organism evidence="2">
    <name type="scientific">candidate division WOR-3 bacterium</name>
    <dbReference type="NCBI Taxonomy" id="2052148"/>
    <lineage>
        <taxon>Bacteria</taxon>
        <taxon>Bacteria division WOR-3</taxon>
    </lineage>
</organism>
<protein>
    <submittedName>
        <fullName evidence="2">Uncharacterized protein</fullName>
    </submittedName>
</protein>
<feature type="coiled-coil region" evidence="1">
    <location>
        <begin position="90"/>
        <end position="131"/>
    </location>
</feature>
<proteinExistence type="predicted"/>
<reference evidence="2" key="1">
    <citation type="journal article" date="2020" name="mSystems">
        <title>Genome- and Community-Level Interaction Insights into Carbon Utilization and Element Cycling Functions of Hydrothermarchaeota in Hydrothermal Sediment.</title>
        <authorList>
            <person name="Zhou Z."/>
            <person name="Liu Y."/>
            <person name="Xu W."/>
            <person name="Pan J."/>
            <person name="Luo Z.H."/>
            <person name="Li M."/>
        </authorList>
    </citation>
    <scope>NUCLEOTIDE SEQUENCE [LARGE SCALE GENOMIC DNA]</scope>
    <source>
        <strain evidence="2">SpSt-69</strain>
    </source>
</reference>
<sequence length="167" mass="20177">MSLESEIYKLSFELSEILDGKEINKLLGILSSDGVYAMWVYAMDKLDWNFSENKEDMKNMKLFKLLYSISELDKYVSKKIRFDDKFCEELAKLTQEINYLKKKKRRDKIEEEKLKNKIEERNQKFQKLNQYFKDLAQDLNKLLFMKELLEKVFIYALYHAHAKEKSK</sequence>
<name>A0A7V4E3R8_UNCW3</name>
<dbReference type="EMBL" id="DTDJ01000022">
    <property type="protein sequence ID" value="HGL17187.1"/>
    <property type="molecule type" value="Genomic_DNA"/>
</dbReference>
<dbReference type="AlphaFoldDB" id="A0A7V4E3R8"/>
<evidence type="ECO:0000256" key="1">
    <source>
        <dbReference type="SAM" id="Coils"/>
    </source>
</evidence>
<gene>
    <name evidence="2" type="ORF">ENU66_02470</name>
</gene>
<evidence type="ECO:0000313" key="2">
    <source>
        <dbReference type="EMBL" id="HGL17187.1"/>
    </source>
</evidence>
<accession>A0A7V4E3R8</accession>